<sequence>MTECKIINYIDLCSGIGGFRVALERFQEAQNSNNNKSIKFQCVLSADIKDDAIRTYNLNFNESNKKHNIFDITEIDDDFDLLCAGFPCQPFSSAGQKKGFDDDRGGIIFKIIDICKKHKPKFVILENVSNLIILENGNPLRKICEEFKKIGYFVSYKKLNAIDFGVPQHRERVFIVCSLDKQIDLEKIEYCNQENTLHTLHSIIDYDAKYTDIETGFANKIIDLHSQTPLFGYKMQDKRGGKNNIHSWDIGVNGVLTIDERSLMNKIMTERRKKHWAKNKNIVWMDGMPLTLKEISTFVDEPNLQQMLDNLVMKKYLKLEKPKNLISGKRVYDEKGELGYNICKGKLSYPITNILDPLATSPTLTATDSNKLAVIIDNRFIRKLNDNELKLLCGFPLSYRLPSDVNKYDLFGNMVVPNVVEGVLKCIF</sequence>
<dbReference type="EMBL" id="MN740525">
    <property type="protein sequence ID" value="QHU31338.1"/>
    <property type="molecule type" value="Genomic_DNA"/>
</dbReference>
<dbReference type="AlphaFoldDB" id="A0A6C0LN18"/>
<dbReference type="SUPFAM" id="SSF53335">
    <property type="entry name" value="S-adenosyl-L-methionine-dependent methyltransferases"/>
    <property type="match status" value="1"/>
</dbReference>
<reference evidence="4" key="1">
    <citation type="journal article" date="2020" name="Nature">
        <title>Giant virus diversity and host interactions through global metagenomics.</title>
        <authorList>
            <person name="Schulz F."/>
            <person name="Roux S."/>
            <person name="Paez-Espino D."/>
            <person name="Jungbluth S."/>
            <person name="Walsh D.A."/>
            <person name="Denef V.J."/>
            <person name="McMahon K.D."/>
            <person name="Konstantinidis K.T."/>
            <person name="Eloe-Fadrosh E.A."/>
            <person name="Kyrpides N.C."/>
            <person name="Woyke T."/>
        </authorList>
    </citation>
    <scope>NUCLEOTIDE SEQUENCE</scope>
    <source>
        <strain evidence="4">GVMAG-M-3300027963-21</strain>
    </source>
</reference>
<dbReference type="InterPro" id="IPR029063">
    <property type="entry name" value="SAM-dependent_MTases_sf"/>
</dbReference>
<evidence type="ECO:0000256" key="2">
    <source>
        <dbReference type="ARBA" id="ARBA00022679"/>
    </source>
</evidence>
<evidence type="ECO:0000256" key="1">
    <source>
        <dbReference type="ARBA" id="ARBA00022603"/>
    </source>
</evidence>
<dbReference type="PANTHER" id="PTHR46098">
    <property type="entry name" value="TRNA (CYTOSINE(38)-C(5))-METHYLTRANSFERASE"/>
    <property type="match status" value="1"/>
</dbReference>
<dbReference type="GO" id="GO:0008168">
    <property type="term" value="F:methyltransferase activity"/>
    <property type="evidence" value="ECO:0007669"/>
    <property type="project" value="UniProtKB-KW"/>
</dbReference>
<dbReference type="InterPro" id="IPR050750">
    <property type="entry name" value="C5-MTase"/>
</dbReference>
<dbReference type="PROSITE" id="PS51679">
    <property type="entry name" value="SAM_MT_C5"/>
    <property type="match status" value="1"/>
</dbReference>
<keyword evidence="1" id="KW-0489">Methyltransferase</keyword>
<dbReference type="PANTHER" id="PTHR46098:SF1">
    <property type="entry name" value="TRNA (CYTOSINE(38)-C(5))-METHYLTRANSFERASE"/>
    <property type="match status" value="1"/>
</dbReference>
<organism evidence="4">
    <name type="scientific">viral metagenome</name>
    <dbReference type="NCBI Taxonomy" id="1070528"/>
    <lineage>
        <taxon>unclassified sequences</taxon>
        <taxon>metagenomes</taxon>
        <taxon>organismal metagenomes</taxon>
    </lineage>
</organism>
<dbReference type="NCBIfam" id="TIGR00675">
    <property type="entry name" value="dcm"/>
    <property type="match status" value="1"/>
</dbReference>
<dbReference type="InterPro" id="IPR001525">
    <property type="entry name" value="C5_MeTfrase"/>
</dbReference>
<dbReference type="InterPro" id="IPR018117">
    <property type="entry name" value="C5_DNA_meth_AS"/>
</dbReference>
<evidence type="ECO:0000313" key="4">
    <source>
        <dbReference type="EMBL" id="QHU31338.1"/>
    </source>
</evidence>
<dbReference type="Gene3D" id="3.90.120.10">
    <property type="entry name" value="DNA Methylase, subunit A, domain 2"/>
    <property type="match status" value="1"/>
</dbReference>
<dbReference type="PRINTS" id="PR00105">
    <property type="entry name" value="C5METTRFRASE"/>
</dbReference>
<proteinExistence type="predicted"/>
<dbReference type="Gene3D" id="3.40.50.150">
    <property type="entry name" value="Vaccinia Virus protein VP39"/>
    <property type="match status" value="1"/>
</dbReference>
<evidence type="ECO:0008006" key="5">
    <source>
        <dbReference type="Google" id="ProtNLM"/>
    </source>
</evidence>
<accession>A0A6C0LN18</accession>
<name>A0A6C0LN18_9ZZZZ</name>
<evidence type="ECO:0000256" key="3">
    <source>
        <dbReference type="ARBA" id="ARBA00022691"/>
    </source>
</evidence>
<dbReference type="GO" id="GO:0032259">
    <property type="term" value="P:methylation"/>
    <property type="evidence" value="ECO:0007669"/>
    <property type="project" value="UniProtKB-KW"/>
</dbReference>
<dbReference type="PROSITE" id="PS00094">
    <property type="entry name" value="C5_MTASE_1"/>
    <property type="match status" value="1"/>
</dbReference>
<keyword evidence="2" id="KW-0808">Transferase</keyword>
<protein>
    <recommendedName>
        <fullName evidence="5">DNA (cytosine-5-)-methyltransferase</fullName>
    </recommendedName>
</protein>
<keyword evidence="3" id="KW-0949">S-adenosyl-L-methionine</keyword>
<dbReference type="Pfam" id="PF00145">
    <property type="entry name" value="DNA_methylase"/>
    <property type="match status" value="1"/>
</dbReference>